<dbReference type="EMBL" id="BABT02000152">
    <property type="protein sequence ID" value="GAA98457.1"/>
    <property type="molecule type" value="Genomic_DNA"/>
</dbReference>
<dbReference type="InterPro" id="IPR003033">
    <property type="entry name" value="SCP2_sterol-bd_dom"/>
</dbReference>
<organism evidence="3 4">
    <name type="scientific">Mixia osmundae (strain CBS 9802 / IAM 14324 / JCM 22182 / KY 12970)</name>
    <dbReference type="NCBI Taxonomy" id="764103"/>
    <lineage>
        <taxon>Eukaryota</taxon>
        <taxon>Fungi</taxon>
        <taxon>Dikarya</taxon>
        <taxon>Basidiomycota</taxon>
        <taxon>Pucciniomycotina</taxon>
        <taxon>Mixiomycetes</taxon>
        <taxon>Mixiales</taxon>
        <taxon>Mixiaceae</taxon>
        <taxon>Mixia</taxon>
    </lineage>
</organism>
<dbReference type="HOGENOM" id="CLU_105945_0_0_1"/>
<name>G7E6J7_MIXOS</name>
<evidence type="ECO:0000256" key="1">
    <source>
        <dbReference type="SAM" id="MobiDB-lite"/>
    </source>
</evidence>
<dbReference type="SUPFAM" id="SSF55718">
    <property type="entry name" value="SCP-like"/>
    <property type="match status" value="1"/>
</dbReference>
<dbReference type="Pfam" id="PF02036">
    <property type="entry name" value="SCP2"/>
    <property type="match status" value="1"/>
</dbReference>
<dbReference type="InParanoid" id="G7E6J7"/>
<comment type="caution">
    <text evidence="3">The sequence shown here is derived from an EMBL/GenBank/DDBJ whole genome shotgun (WGS) entry which is preliminary data.</text>
</comment>
<dbReference type="AlphaFoldDB" id="G7E6J7"/>
<dbReference type="PANTHER" id="PTHR10094:SF25">
    <property type="entry name" value="SCP2 STEROL-BINDING DOMAIN-CONTAINING PROTEIN 1"/>
    <property type="match status" value="1"/>
</dbReference>
<sequence>MIPAGPEESQQKGNALASSGDAKADAAQMQAVRAALADPKFSEPGFDSSKVFALMSVLLNPPQTTKEARISSKKRLVRQIGTCYQFVITDKQGKEVRWFADMKKKGHVGKGKPPVKADVTIFTSDQDLVDLATGKANPQKLFNAGRIKIKGNIDSALKVERILSQERSKVYNVESSESTSAVKAAQDSQTPSTTSVHEQRRRGLFRKVMGRAAKL</sequence>
<gene>
    <name evidence="3" type="primary">Mo05143</name>
    <name evidence="3" type="ORF">E5Q_05143</name>
</gene>
<protein>
    <recommendedName>
        <fullName evidence="2">SCP2 domain-containing protein</fullName>
    </recommendedName>
</protein>
<feature type="domain" description="SCP2" evidence="2">
    <location>
        <begin position="71"/>
        <end position="163"/>
    </location>
</feature>
<evidence type="ECO:0000313" key="4">
    <source>
        <dbReference type="Proteomes" id="UP000009131"/>
    </source>
</evidence>
<dbReference type="Gene3D" id="3.30.1050.10">
    <property type="entry name" value="SCP2 sterol-binding domain"/>
    <property type="match status" value="1"/>
</dbReference>
<dbReference type="STRING" id="764103.G7E6J7"/>
<feature type="compositionally biased region" description="Polar residues" evidence="1">
    <location>
        <begin position="174"/>
        <end position="196"/>
    </location>
</feature>
<dbReference type="PANTHER" id="PTHR10094">
    <property type="entry name" value="STEROL CARRIER PROTEIN 2 SCP-2 FAMILY PROTEIN"/>
    <property type="match status" value="1"/>
</dbReference>
<feature type="region of interest" description="Disordered" evidence="1">
    <location>
        <begin position="174"/>
        <end position="201"/>
    </location>
</feature>
<dbReference type="GO" id="GO:0005829">
    <property type="term" value="C:cytosol"/>
    <property type="evidence" value="ECO:0007669"/>
    <property type="project" value="TreeGrafter"/>
</dbReference>
<reference evidence="3 4" key="2">
    <citation type="journal article" date="2012" name="Open Biol.">
        <title>Characteristics of nucleosomes and linker DNA regions on the genome of the basidiomycete Mixia osmundae revealed by mono- and dinucleosome mapping.</title>
        <authorList>
            <person name="Nishida H."/>
            <person name="Kondo S."/>
            <person name="Matsumoto T."/>
            <person name="Suzuki Y."/>
            <person name="Yoshikawa H."/>
            <person name="Taylor T.D."/>
            <person name="Sugiyama J."/>
        </authorList>
    </citation>
    <scope>NUCLEOTIDE SEQUENCE [LARGE SCALE GENOMIC DNA]</scope>
    <source>
        <strain evidence="4">CBS 9802 / IAM 14324 / JCM 22182 / KY 12970</strain>
    </source>
</reference>
<dbReference type="eggNOG" id="KOG4170">
    <property type="taxonomic scope" value="Eukaryota"/>
</dbReference>
<proteinExistence type="predicted"/>
<dbReference type="InterPro" id="IPR036527">
    <property type="entry name" value="SCP2_sterol-bd_dom_sf"/>
</dbReference>
<feature type="region of interest" description="Disordered" evidence="1">
    <location>
        <begin position="1"/>
        <end position="23"/>
    </location>
</feature>
<dbReference type="Proteomes" id="UP000009131">
    <property type="component" value="Unassembled WGS sequence"/>
</dbReference>
<reference evidence="3 4" key="1">
    <citation type="journal article" date="2011" name="J. Gen. Appl. Microbiol.">
        <title>Draft genome sequencing of the enigmatic basidiomycete Mixia osmundae.</title>
        <authorList>
            <person name="Nishida H."/>
            <person name="Nagatsuka Y."/>
            <person name="Sugiyama J."/>
        </authorList>
    </citation>
    <scope>NUCLEOTIDE SEQUENCE [LARGE SCALE GENOMIC DNA]</scope>
    <source>
        <strain evidence="4">CBS 9802 / IAM 14324 / JCM 22182 / KY 12970</strain>
    </source>
</reference>
<dbReference type="OrthoDB" id="10265837at2759"/>
<evidence type="ECO:0000313" key="3">
    <source>
        <dbReference type="EMBL" id="GAA98457.1"/>
    </source>
</evidence>
<keyword evidence="4" id="KW-1185">Reference proteome</keyword>
<accession>G7E6J7</accession>
<evidence type="ECO:0000259" key="2">
    <source>
        <dbReference type="Pfam" id="PF02036"/>
    </source>
</evidence>